<protein>
    <submittedName>
        <fullName evidence="1">Uncharacterized protein</fullName>
    </submittedName>
</protein>
<evidence type="ECO:0000313" key="1">
    <source>
        <dbReference type="Ensembl" id="ENSJJAP00000022387.1"/>
    </source>
</evidence>
<dbReference type="Proteomes" id="UP000694385">
    <property type="component" value="Unassembled WGS sequence"/>
</dbReference>
<reference evidence="1" key="1">
    <citation type="submission" date="2025-08" db="UniProtKB">
        <authorList>
            <consortium name="Ensembl"/>
        </authorList>
    </citation>
    <scope>IDENTIFICATION</scope>
</reference>
<proteinExistence type="predicted"/>
<evidence type="ECO:0000313" key="2">
    <source>
        <dbReference type="Proteomes" id="UP000694385"/>
    </source>
</evidence>
<accession>A0A8C5LD16</accession>
<keyword evidence="2" id="KW-1185">Reference proteome</keyword>
<reference evidence="1" key="2">
    <citation type="submission" date="2025-09" db="UniProtKB">
        <authorList>
            <consortium name="Ensembl"/>
        </authorList>
    </citation>
    <scope>IDENTIFICATION</scope>
</reference>
<dbReference type="GeneTree" id="ENSGT01110000271281"/>
<sequence>CIWCREDKICKKYCFLNSGCQFSSLFWANCSAIHPIFMETEDLFLFKTGLLL</sequence>
<dbReference type="AlphaFoldDB" id="A0A8C5LD16"/>
<name>A0A8C5LD16_JACJA</name>
<organism evidence="1 2">
    <name type="scientific">Jaculus jaculus</name>
    <name type="common">Lesser Egyptian jerboa</name>
    <dbReference type="NCBI Taxonomy" id="51337"/>
    <lineage>
        <taxon>Eukaryota</taxon>
        <taxon>Metazoa</taxon>
        <taxon>Chordata</taxon>
        <taxon>Craniata</taxon>
        <taxon>Vertebrata</taxon>
        <taxon>Euteleostomi</taxon>
        <taxon>Mammalia</taxon>
        <taxon>Eutheria</taxon>
        <taxon>Euarchontoglires</taxon>
        <taxon>Glires</taxon>
        <taxon>Rodentia</taxon>
        <taxon>Myomorpha</taxon>
        <taxon>Dipodoidea</taxon>
        <taxon>Dipodidae</taxon>
        <taxon>Dipodinae</taxon>
        <taxon>Jaculus</taxon>
    </lineage>
</organism>
<dbReference type="Ensembl" id="ENSJJAT00000028952.1">
    <property type="protein sequence ID" value="ENSJJAP00000022387.1"/>
    <property type="gene ID" value="ENSJJAG00000022457.1"/>
</dbReference>